<feature type="domain" description="FHA" evidence="2">
    <location>
        <begin position="30"/>
        <end position="80"/>
    </location>
</feature>
<dbReference type="AlphaFoldDB" id="A0A1S3UMR2"/>
<name>A0A1S3UMR2_VIGRR</name>
<dbReference type="Proteomes" id="UP000087766">
    <property type="component" value="Chromosome 7"/>
</dbReference>
<feature type="region of interest" description="Disordered" evidence="1">
    <location>
        <begin position="224"/>
        <end position="261"/>
    </location>
</feature>
<dbReference type="GeneID" id="106766999"/>
<protein>
    <submittedName>
        <fullName evidence="4">FHA domain-containing protein At4g14490</fullName>
    </submittedName>
</protein>
<dbReference type="InterPro" id="IPR008984">
    <property type="entry name" value="SMAD_FHA_dom_sf"/>
</dbReference>
<dbReference type="SUPFAM" id="SSF49879">
    <property type="entry name" value="SMAD/FHA domain"/>
    <property type="match status" value="1"/>
</dbReference>
<sequence length="436" mass="48320">MEEEASILRLEILQGPRQGETLDFKPGSAVRIGRVVKGNTLPIKDPGISSKHLSILNESGKWILRDLDSSNGTVLDTSHIPPNTPIALHHDSTIKIGEFTSIHVIFLPSQQQQHALPPRRNPTRRGRANPAPAPVPAPSQPVKRRGRENGRGVKDGDKSQVQSVDENEASVVDVESEWVDPPARVTRKSHRGRSVVKESSIDNLILAEKVEEHKDTRNPSLVVVSVSSDDGLDNPVVEEPKKGRRTRNSKNTRGVAAKIENVEKKTKMGVAEKRELDKESSVDILILAEKVEEQKSARNPSLAVVSVSGDDNLDNPVVEEPKKARGTRNSKNTRGVTAKTGNVEKKTKMVVAGERELDEDGEDGNGGKEACDWKEKGNSNEDDRNWPDLNKMTLGEWLDFLEVHFPKQIIDETEKMFDSMTQTAERLLEYIAERQG</sequence>
<gene>
    <name evidence="4" type="primary">LOC106766999</name>
</gene>
<dbReference type="SMART" id="SM00240">
    <property type="entry name" value="FHA"/>
    <property type="match status" value="1"/>
</dbReference>
<feature type="region of interest" description="Disordered" evidence="1">
    <location>
        <begin position="306"/>
        <end position="387"/>
    </location>
</feature>
<reference evidence="4" key="2">
    <citation type="submission" date="2025-08" db="UniProtKB">
        <authorList>
            <consortium name="RefSeq"/>
        </authorList>
    </citation>
    <scope>IDENTIFICATION</scope>
    <source>
        <tissue evidence="4">Leaf</tissue>
    </source>
</reference>
<feature type="compositionally biased region" description="Basic and acidic residues" evidence="1">
    <location>
        <begin position="365"/>
        <end position="386"/>
    </location>
</feature>
<proteinExistence type="predicted"/>
<dbReference type="Gene3D" id="2.60.200.20">
    <property type="match status" value="1"/>
</dbReference>
<evidence type="ECO:0000259" key="2">
    <source>
        <dbReference type="PROSITE" id="PS50006"/>
    </source>
</evidence>
<dbReference type="PROSITE" id="PS50006">
    <property type="entry name" value="FHA_DOMAIN"/>
    <property type="match status" value="1"/>
</dbReference>
<dbReference type="InterPro" id="IPR000253">
    <property type="entry name" value="FHA_dom"/>
</dbReference>
<dbReference type="RefSeq" id="XP_014507292.1">
    <property type="nucleotide sequence ID" value="XM_014651806.2"/>
</dbReference>
<feature type="region of interest" description="Disordered" evidence="1">
    <location>
        <begin position="110"/>
        <end position="176"/>
    </location>
</feature>
<evidence type="ECO:0000313" key="4">
    <source>
        <dbReference type="RefSeq" id="XP_014507292.1"/>
    </source>
</evidence>
<dbReference type="SMR" id="A0A1S3UMR2"/>
<dbReference type="Pfam" id="PF00498">
    <property type="entry name" value="FHA"/>
    <property type="match status" value="1"/>
</dbReference>
<dbReference type="KEGG" id="vra:106766999"/>
<feature type="compositionally biased region" description="Basic and acidic residues" evidence="1">
    <location>
        <begin position="147"/>
        <end position="158"/>
    </location>
</feature>
<dbReference type="InterPro" id="IPR050923">
    <property type="entry name" value="Cell_Proc_Reg/RNA_Proc"/>
</dbReference>
<dbReference type="STRING" id="3916.A0A1S3UMR2"/>
<dbReference type="Gramene" id="Vradi07g16700.1">
    <property type="protein sequence ID" value="Vradi07g16700.1"/>
    <property type="gene ID" value="Vradi07g16700"/>
</dbReference>
<organism evidence="3 4">
    <name type="scientific">Vigna radiata var. radiata</name>
    <name type="common">Mung bean</name>
    <name type="synonym">Phaseolus aureus</name>
    <dbReference type="NCBI Taxonomy" id="3916"/>
    <lineage>
        <taxon>Eukaryota</taxon>
        <taxon>Viridiplantae</taxon>
        <taxon>Streptophyta</taxon>
        <taxon>Embryophyta</taxon>
        <taxon>Tracheophyta</taxon>
        <taxon>Spermatophyta</taxon>
        <taxon>Magnoliopsida</taxon>
        <taxon>eudicotyledons</taxon>
        <taxon>Gunneridae</taxon>
        <taxon>Pentapetalae</taxon>
        <taxon>rosids</taxon>
        <taxon>fabids</taxon>
        <taxon>Fabales</taxon>
        <taxon>Fabaceae</taxon>
        <taxon>Papilionoideae</taxon>
        <taxon>50 kb inversion clade</taxon>
        <taxon>NPAAA clade</taxon>
        <taxon>indigoferoid/millettioid clade</taxon>
        <taxon>Phaseoleae</taxon>
        <taxon>Vigna</taxon>
    </lineage>
</organism>
<dbReference type="PANTHER" id="PTHR23308">
    <property type="entry name" value="NUCLEAR INHIBITOR OF PROTEIN PHOSPHATASE-1"/>
    <property type="match status" value="1"/>
</dbReference>
<evidence type="ECO:0000256" key="1">
    <source>
        <dbReference type="SAM" id="MobiDB-lite"/>
    </source>
</evidence>
<reference evidence="3" key="1">
    <citation type="journal article" date="2014" name="Nat. Commun.">
        <title>Genome sequence of mungbean and insights into evolution within Vigna species.</title>
        <authorList>
            <person name="Kang Y.J."/>
            <person name="Kim S.K."/>
            <person name="Kim M.Y."/>
            <person name="Lestari P."/>
            <person name="Kim K.H."/>
            <person name="Ha B.K."/>
            <person name="Jun T.H."/>
            <person name="Hwang W.J."/>
            <person name="Lee T."/>
            <person name="Lee J."/>
            <person name="Shim S."/>
            <person name="Yoon M.Y."/>
            <person name="Jang Y.E."/>
            <person name="Han K.S."/>
            <person name="Taeprayoon P."/>
            <person name="Yoon N."/>
            <person name="Somta P."/>
            <person name="Tanya P."/>
            <person name="Kim K.S."/>
            <person name="Gwag J.G."/>
            <person name="Moon J.K."/>
            <person name="Lee Y.H."/>
            <person name="Park B.S."/>
            <person name="Bombarely A."/>
            <person name="Doyle J.J."/>
            <person name="Jackson S.A."/>
            <person name="Schafleitner R."/>
            <person name="Srinives P."/>
            <person name="Varshney R.K."/>
            <person name="Lee S.H."/>
        </authorList>
    </citation>
    <scope>NUCLEOTIDE SEQUENCE [LARGE SCALE GENOMIC DNA]</scope>
    <source>
        <strain evidence="3">cv. VC1973A</strain>
    </source>
</reference>
<keyword evidence="3" id="KW-1185">Reference proteome</keyword>
<evidence type="ECO:0000313" key="3">
    <source>
        <dbReference type="Proteomes" id="UP000087766"/>
    </source>
</evidence>
<dbReference type="OrthoDB" id="687730at2759"/>
<accession>A0A1S3UMR2</accession>